<evidence type="ECO:0000313" key="3">
    <source>
        <dbReference type="EMBL" id="AIT95572.1"/>
    </source>
</evidence>
<dbReference type="PANTHER" id="PTHR23076:SF97">
    <property type="entry name" value="ATP-DEPENDENT ZINC METALLOPROTEASE YME1L1"/>
    <property type="match status" value="1"/>
</dbReference>
<dbReference type="Gene3D" id="1.20.58.760">
    <property type="entry name" value="Peptidase M41"/>
    <property type="match status" value="1"/>
</dbReference>
<dbReference type="EMBL" id="KM462887">
    <property type="protein sequence ID" value="AIT95572.1"/>
    <property type="molecule type" value="Genomic_DNA"/>
</dbReference>
<dbReference type="GO" id="GO:0051301">
    <property type="term" value="P:cell division"/>
    <property type="evidence" value="ECO:0007669"/>
    <property type="project" value="UniProtKB-KW"/>
</dbReference>
<gene>
    <name evidence="3" type="primary">ftsH</name>
</gene>
<keyword evidence="3" id="KW-0132">Cell division</keyword>
<sequence>MFLIFWNATIAWSYNVILTFRAASTQLVEATLTDRFYKSSSVLFFYVIFGFAFPLHRKYKGQSIPYIVGDNFSICGQVEQKLSWETFCNVTSKQSGDFVSHRGSSLKKATQSTFPDTSFLKQVEIYPDYLVFRLNERWRSMVDQMYTGLLIPSSEGNKVEKGDTSSSSFWEEKGKDLADVEERVDSVRFFARKEIDFPSRAKRAKRDVAKFTARIDTARRGETEALSNRKGRLSSLSRSYPLCEDGMTASAQRGDYQTKGWWYTLSKPWDEIPFKLESDNLLHDTFQWGSISQSSSREVIPPPSSGVNDESEKDQETSFQNQKERESTFSFSPWVETDWATTWSRLTKKYEKETLQEGIDEFFEFDVAPWEEMVSEESIEGRSMSGHRCPDMVRNQLNALRRHRWSQRLFSLRLFQPSQGGWHDFIQIIQIPLPPTASLALPDAFSPSNSLSPEVEIKYCQLELAGLKKFEAFFRESVQDIINSERLELIPMEKILYRGPVVVLDETGTKEDVVSFNEERSDDIYEWGNSHVGVENPLASRQQNFFGKKSYLKDEPVTERTVRLRVRHQDGINRKKLKNAPLPIKETDTTAAEVGAEEITRPLPTKGTKLKKRQILEPIKLNKRTKKALAKIRLPWFDRAHAVRGLQGLADRGVQESSFFPTLSVDDYPMIPVIKSEDWTKMVETEIEKEVTLRVYLAKFGLEVPTIPVARSTGRPILWPLTQIEYQSFHRSFLEQQSSLVVEGLRSRKEPPVVYNDAPRSSNMIEEPTLYSSWINPIYQRRKSRFLPPKWSDWWTRLTHVQPVGVHRGGTYKEVWEPITILSWMMVYKFLFVLWIEQLGKDFYQSYGKEILLYFINLLASLGFDAETLIDDLGLGEAPNYLRVIPTTEKRFQDLAGIDTILPTLGEIVWFLRSSGRGRSIPKGFLLVGPPGTGKTYLVQAIAGEAEVPVVIQSASLLIDPEAKESPIERLKNVFDQARKNAPCILFIDEIDTLGASRTGVLRNTMGANQLVESIVNPSQSDGAEHGELWEKGPSREERQTDRLENQPEEAVFERRGNESDQAQNETGFLDSQKLSLLMQLLVEMDGLHALKGLVVIGATNRPGVLDPALLRPGRFEKVIHVELPGEGKRIEILQLYTKQMGVAQEVSWKYLAHRTVGFSAADLAAVMNQSLLQAILQTTTHTIETIEAGIEVIGRHTSQGDFPVAFGFTKGQEDGFCAKRDPFLPARLAYYQAGKAVVQTILPPDMAISYLPLWPSPRLEAVDPTKPSLNQFFYDTRGRSAVEARIIALYAGKAGERFAFFSDFQPTRRRIGGQAVWDSDLGADEIQLATEIGMMVLTNWSLDSYAIRLQVRNRVLATQNQDEFDNPSEFEFCRSLADEYETRGEGGLEGYTESQTYSFSAWWQSQVTKEVELVQPSYSKWSRLYLPDPVDVEQNQEWIPPDQHYHATSACQSMVISDRNTSASWNEFHQFYRDYLLHGLLTTCFNEAFALIEERREALDQLADHLIRFQLLRRHTIEQLDLQFPL</sequence>
<dbReference type="InterPro" id="IPR027417">
    <property type="entry name" value="P-loop_NTPase"/>
</dbReference>
<dbReference type="RefSeq" id="YP_009106815.1">
    <property type="nucleotide sequence ID" value="NC_025548.1"/>
</dbReference>
<dbReference type="GO" id="GO:0005524">
    <property type="term" value="F:ATP binding"/>
    <property type="evidence" value="ECO:0007669"/>
    <property type="project" value="InterPro"/>
</dbReference>
<protein>
    <submittedName>
        <fullName evidence="3">Cell division protein</fullName>
    </submittedName>
</protein>
<proteinExistence type="predicted"/>
<dbReference type="GO" id="GO:0006508">
    <property type="term" value="P:proteolysis"/>
    <property type="evidence" value="ECO:0007669"/>
    <property type="project" value="InterPro"/>
</dbReference>
<dbReference type="InterPro" id="IPR003960">
    <property type="entry name" value="ATPase_AAA_CS"/>
</dbReference>
<dbReference type="SMART" id="SM00382">
    <property type="entry name" value="AAA"/>
    <property type="match status" value="1"/>
</dbReference>
<name>A0A097KQW0_9CHLO</name>
<dbReference type="GeneID" id="22161224"/>
<geneLocation type="chloroplast" evidence="3"/>
<dbReference type="GO" id="GO:0016887">
    <property type="term" value="F:ATP hydrolysis activity"/>
    <property type="evidence" value="ECO:0007669"/>
    <property type="project" value="InterPro"/>
</dbReference>
<dbReference type="GO" id="GO:0004176">
    <property type="term" value="F:ATP-dependent peptidase activity"/>
    <property type="evidence" value="ECO:0007669"/>
    <property type="project" value="InterPro"/>
</dbReference>
<keyword evidence="3" id="KW-0150">Chloroplast</keyword>
<dbReference type="Gene3D" id="1.10.8.60">
    <property type="match status" value="1"/>
</dbReference>
<dbReference type="GO" id="GO:0004222">
    <property type="term" value="F:metalloendopeptidase activity"/>
    <property type="evidence" value="ECO:0007669"/>
    <property type="project" value="InterPro"/>
</dbReference>
<dbReference type="InterPro" id="IPR037219">
    <property type="entry name" value="Peptidase_M41-like"/>
</dbReference>
<feature type="region of interest" description="Disordered" evidence="1">
    <location>
        <begin position="1018"/>
        <end position="1066"/>
    </location>
</feature>
<evidence type="ECO:0000256" key="1">
    <source>
        <dbReference type="SAM" id="MobiDB-lite"/>
    </source>
</evidence>
<feature type="domain" description="AAA+ ATPase" evidence="2">
    <location>
        <begin position="921"/>
        <end position="1126"/>
    </location>
</feature>
<organism evidence="3">
    <name type="scientific">Elliptochloris bilobata</name>
    <dbReference type="NCBI Taxonomy" id="381761"/>
    <lineage>
        <taxon>Eukaryota</taxon>
        <taxon>Viridiplantae</taxon>
        <taxon>Chlorophyta</taxon>
        <taxon>core chlorophytes</taxon>
        <taxon>Trebouxiophyceae</taxon>
        <taxon>Trebouxiophyceae incertae sedis</taxon>
        <taxon>Elliptochloris clade</taxon>
        <taxon>Elliptochloris</taxon>
    </lineage>
</organism>
<feature type="region of interest" description="Disordered" evidence="1">
    <location>
        <begin position="293"/>
        <end position="323"/>
    </location>
</feature>
<dbReference type="SUPFAM" id="SSF52540">
    <property type="entry name" value="P-loop containing nucleoside triphosphate hydrolases"/>
    <property type="match status" value="1"/>
</dbReference>
<evidence type="ECO:0000259" key="2">
    <source>
        <dbReference type="SMART" id="SM00382"/>
    </source>
</evidence>
<dbReference type="Gene3D" id="3.40.50.300">
    <property type="entry name" value="P-loop containing nucleotide triphosphate hydrolases"/>
    <property type="match status" value="2"/>
</dbReference>
<feature type="compositionally biased region" description="Basic and acidic residues" evidence="1">
    <location>
        <begin position="1023"/>
        <end position="1059"/>
    </location>
</feature>
<keyword evidence="3" id="KW-0131">Cell cycle</keyword>
<dbReference type="PANTHER" id="PTHR23076">
    <property type="entry name" value="METALLOPROTEASE M41 FTSH"/>
    <property type="match status" value="1"/>
</dbReference>
<dbReference type="SUPFAM" id="SSF140990">
    <property type="entry name" value="FtsH protease domain-like"/>
    <property type="match status" value="1"/>
</dbReference>
<keyword evidence="3" id="KW-0934">Plastid</keyword>
<accession>A0A097KQW0</accession>
<dbReference type="Pfam" id="PF00004">
    <property type="entry name" value="AAA"/>
    <property type="match status" value="2"/>
</dbReference>
<reference evidence="3" key="1">
    <citation type="journal article" date="2014" name="BMC Evol. Biol.">
        <title>Chloroplast phylogenomic analysis resolves deep-level relationships within the green algal class Trebouxiophyceae.</title>
        <authorList>
            <person name="Lemieux C."/>
            <person name="Otis C."/>
            <person name="Turmel M."/>
        </authorList>
    </citation>
    <scope>NUCLEOTIDE SEQUENCE</scope>
</reference>
<dbReference type="InterPro" id="IPR003593">
    <property type="entry name" value="AAA+_ATPase"/>
</dbReference>
<dbReference type="InterPro" id="IPR003959">
    <property type="entry name" value="ATPase_AAA_core"/>
</dbReference>
<dbReference type="PROSITE" id="PS00674">
    <property type="entry name" value="AAA"/>
    <property type="match status" value="1"/>
</dbReference>